<dbReference type="VEuPathDB" id="FungiDB:H257_11639"/>
<dbReference type="AlphaFoldDB" id="W4G386"/>
<gene>
    <name evidence="3" type="ORF">H257_11639</name>
</gene>
<feature type="compositionally biased region" description="Low complexity" evidence="1">
    <location>
        <begin position="111"/>
        <end position="123"/>
    </location>
</feature>
<dbReference type="OrthoDB" id="72554at2759"/>
<dbReference type="GO" id="GO:0003677">
    <property type="term" value="F:DNA binding"/>
    <property type="evidence" value="ECO:0007669"/>
    <property type="project" value="InterPro"/>
</dbReference>
<feature type="domain" description="Homeobox" evidence="2">
    <location>
        <begin position="24"/>
        <end position="90"/>
    </location>
</feature>
<protein>
    <recommendedName>
        <fullName evidence="2">Homeobox domain-containing protein</fullName>
    </recommendedName>
</protein>
<feature type="region of interest" description="Disordered" evidence="1">
    <location>
        <begin position="381"/>
        <end position="420"/>
    </location>
</feature>
<sequence length="420" mass="45656">MAPPKPQPSSPTAVAATTDDILVDESSTVHFSKIAVDFLKKCVLEEKLTGLKVDVERRQEIAALLNCPESRVTNWIRNFSQTLKKSEIPSRPALTTSPKSTTDSTKPHRGSTSSSSTATASPSLIVREIRAKGSHVASEKEIEARRRITSSTSATADVAVHVTKELLGRWNPGAEVSIPNDDDDVGTPSKSTLMPPTEGMSTRERVVWKKQLRGTLKRTLDALEELGCPSILATFDADTHAGTYEPRGAIAVHATEHVRNIHDLNLDTLLPDIAVIRRQFPALYPAPANPFKQQEKVWAHVLGALNDELRRMGQPSRKQIPWHALVSGTIGVKARNGTEKRKFDLVNWPAQVPKRKKLDEAQCALLLQNLPAVHVAISDTSLAGEGADDDDGNVGGEVSKEGADEEHDDDATEDGDSPKV</sequence>
<dbReference type="InterPro" id="IPR001356">
    <property type="entry name" value="HD"/>
</dbReference>
<dbReference type="SMART" id="SM00389">
    <property type="entry name" value="HOX"/>
    <property type="match status" value="1"/>
</dbReference>
<name>W4G386_APHAT</name>
<dbReference type="CDD" id="cd00086">
    <property type="entry name" value="homeodomain"/>
    <property type="match status" value="1"/>
</dbReference>
<feature type="compositionally biased region" description="Low complexity" evidence="1">
    <location>
        <begin position="95"/>
        <end position="104"/>
    </location>
</feature>
<reference evidence="3" key="1">
    <citation type="submission" date="2013-12" db="EMBL/GenBank/DDBJ databases">
        <title>The Genome Sequence of Aphanomyces astaci APO3.</title>
        <authorList>
            <consortium name="The Broad Institute Genomics Platform"/>
            <person name="Russ C."/>
            <person name="Tyler B."/>
            <person name="van West P."/>
            <person name="Dieguez-Uribeondo J."/>
            <person name="Young S.K."/>
            <person name="Zeng Q."/>
            <person name="Gargeya S."/>
            <person name="Fitzgerald M."/>
            <person name="Abouelleil A."/>
            <person name="Alvarado L."/>
            <person name="Chapman S.B."/>
            <person name="Gainer-Dewar J."/>
            <person name="Goldberg J."/>
            <person name="Griggs A."/>
            <person name="Gujja S."/>
            <person name="Hansen M."/>
            <person name="Howarth C."/>
            <person name="Imamovic A."/>
            <person name="Ireland A."/>
            <person name="Larimer J."/>
            <person name="McCowan C."/>
            <person name="Murphy C."/>
            <person name="Pearson M."/>
            <person name="Poon T.W."/>
            <person name="Priest M."/>
            <person name="Roberts A."/>
            <person name="Saif S."/>
            <person name="Shea T."/>
            <person name="Sykes S."/>
            <person name="Wortman J."/>
            <person name="Nusbaum C."/>
            <person name="Birren B."/>
        </authorList>
    </citation>
    <scope>NUCLEOTIDE SEQUENCE [LARGE SCALE GENOMIC DNA]</scope>
    <source>
        <strain evidence="3">APO3</strain>
    </source>
</reference>
<organism evidence="3">
    <name type="scientific">Aphanomyces astaci</name>
    <name type="common">Crayfish plague agent</name>
    <dbReference type="NCBI Taxonomy" id="112090"/>
    <lineage>
        <taxon>Eukaryota</taxon>
        <taxon>Sar</taxon>
        <taxon>Stramenopiles</taxon>
        <taxon>Oomycota</taxon>
        <taxon>Saprolegniomycetes</taxon>
        <taxon>Saprolegniales</taxon>
        <taxon>Verrucalvaceae</taxon>
        <taxon>Aphanomyces</taxon>
    </lineage>
</organism>
<feature type="region of interest" description="Disordered" evidence="1">
    <location>
        <begin position="86"/>
        <end position="125"/>
    </location>
</feature>
<accession>W4G386</accession>
<dbReference type="GeneID" id="20813635"/>
<dbReference type="EMBL" id="KI913148">
    <property type="protein sequence ID" value="ETV73514.1"/>
    <property type="molecule type" value="Genomic_DNA"/>
</dbReference>
<feature type="compositionally biased region" description="Acidic residues" evidence="1">
    <location>
        <begin position="403"/>
        <end position="420"/>
    </location>
</feature>
<proteinExistence type="predicted"/>
<dbReference type="RefSeq" id="XP_009836940.1">
    <property type="nucleotide sequence ID" value="XM_009838638.1"/>
</dbReference>
<evidence type="ECO:0000313" key="3">
    <source>
        <dbReference type="EMBL" id="ETV73514.1"/>
    </source>
</evidence>
<evidence type="ECO:0000259" key="2">
    <source>
        <dbReference type="SMART" id="SM00389"/>
    </source>
</evidence>
<feature type="region of interest" description="Disordered" evidence="1">
    <location>
        <begin position="173"/>
        <end position="202"/>
    </location>
</feature>
<evidence type="ECO:0000256" key="1">
    <source>
        <dbReference type="SAM" id="MobiDB-lite"/>
    </source>
</evidence>